<evidence type="ECO:0000313" key="2">
    <source>
        <dbReference type="EMBL" id="QXN91632.1"/>
    </source>
</evidence>
<keyword evidence="1" id="KW-1133">Transmembrane helix</keyword>
<proteinExistence type="predicted"/>
<keyword evidence="1" id="KW-0812">Transmembrane</keyword>
<sequence length="63" mass="6057">MVQDADPAAAAEAVPVPAVAPLDIAAVPGVVRARDAAVVPVVFAVVPVACAAPAMAVAVPTDD</sequence>
<evidence type="ECO:0000313" key="3">
    <source>
        <dbReference type="Proteomes" id="UP000694257"/>
    </source>
</evidence>
<keyword evidence="1" id="KW-0472">Membrane</keyword>
<accession>A0ABX8RRJ6</accession>
<dbReference type="Proteomes" id="UP000694257">
    <property type="component" value="Chromosome"/>
</dbReference>
<organism evidence="2 3">
    <name type="scientific">Nocardia iowensis</name>
    <dbReference type="NCBI Taxonomy" id="204891"/>
    <lineage>
        <taxon>Bacteria</taxon>
        <taxon>Bacillati</taxon>
        <taxon>Actinomycetota</taxon>
        <taxon>Actinomycetes</taxon>
        <taxon>Mycobacteriales</taxon>
        <taxon>Nocardiaceae</taxon>
        <taxon>Nocardia</taxon>
    </lineage>
</organism>
<keyword evidence="3" id="KW-1185">Reference proteome</keyword>
<dbReference type="RefSeq" id="WP_218472484.1">
    <property type="nucleotide sequence ID" value="NZ_BAABJN010000016.1"/>
</dbReference>
<name>A0ABX8RRJ6_NOCIO</name>
<reference evidence="2 3" key="1">
    <citation type="submission" date="2021-07" db="EMBL/GenBank/DDBJ databases">
        <title>Whole Genome Sequence of Nocardia Iowensis.</title>
        <authorList>
            <person name="Lamm A."/>
            <person name="Collins-Fairclough A.M."/>
            <person name="Bunk B."/>
            <person name="Sproer C."/>
        </authorList>
    </citation>
    <scope>NUCLEOTIDE SEQUENCE [LARGE SCALE GENOMIC DNA]</scope>
    <source>
        <strain evidence="2 3">NRRL 5646</strain>
    </source>
</reference>
<protein>
    <submittedName>
        <fullName evidence="2">Uncharacterized protein</fullName>
    </submittedName>
</protein>
<dbReference type="EMBL" id="CP078145">
    <property type="protein sequence ID" value="QXN91632.1"/>
    <property type="molecule type" value="Genomic_DNA"/>
</dbReference>
<evidence type="ECO:0000256" key="1">
    <source>
        <dbReference type="SAM" id="Phobius"/>
    </source>
</evidence>
<feature type="transmembrane region" description="Helical" evidence="1">
    <location>
        <begin position="37"/>
        <end position="59"/>
    </location>
</feature>
<gene>
    <name evidence="2" type="ORF">KV110_41205</name>
</gene>